<organism evidence="1 2">
    <name type="scientific">Pelobates cultripes</name>
    <name type="common">Western spadefoot toad</name>
    <dbReference type="NCBI Taxonomy" id="61616"/>
    <lineage>
        <taxon>Eukaryota</taxon>
        <taxon>Metazoa</taxon>
        <taxon>Chordata</taxon>
        <taxon>Craniata</taxon>
        <taxon>Vertebrata</taxon>
        <taxon>Euteleostomi</taxon>
        <taxon>Amphibia</taxon>
        <taxon>Batrachia</taxon>
        <taxon>Anura</taxon>
        <taxon>Pelobatoidea</taxon>
        <taxon>Pelobatidae</taxon>
        <taxon>Pelobates</taxon>
    </lineage>
</organism>
<accession>A0AAD1SDQ1</accession>
<keyword evidence="2" id="KW-1185">Reference proteome</keyword>
<proteinExistence type="predicted"/>
<dbReference type="EMBL" id="OW240916">
    <property type="protein sequence ID" value="CAH2296625.1"/>
    <property type="molecule type" value="Genomic_DNA"/>
</dbReference>
<evidence type="ECO:0000313" key="2">
    <source>
        <dbReference type="Proteomes" id="UP001295444"/>
    </source>
</evidence>
<dbReference type="AlphaFoldDB" id="A0AAD1SDQ1"/>
<protein>
    <submittedName>
        <fullName evidence="1">Uncharacterized protein</fullName>
    </submittedName>
</protein>
<name>A0AAD1SDQ1_PELCU</name>
<sequence>MPLNRTFSTPLIPHTQTLENRTRPFLLHGDQSSHLYPLPPFLQPALTKAHTRPLDTQNNTPPRGPCAYLPAEMFHKPCTARPGPLWNVMLPPEDIRSLTMPWRYYNRTRTPLRGGMQASHEV</sequence>
<gene>
    <name evidence="1" type="ORF">PECUL_23A038457</name>
</gene>
<dbReference type="Proteomes" id="UP001295444">
    <property type="component" value="Chromosome 05"/>
</dbReference>
<reference evidence="1" key="1">
    <citation type="submission" date="2022-03" db="EMBL/GenBank/DDBJ databases">
        <authorList>
            <person name="Alioto T."/>
            <person name="Alioto T."/>
            <person name="Gomez Garrido J."/>
        </authorList>
    </citation>
    <scope>NUCLEOTIDE SEQUENCE</scope>
</reference>
<evidence type="ECO:0000313" key="1">
    <source>
        <dbReference type="EMBL" id="CAH2296625.1"/>
    </source>
</evidence>